<dbReference type="AlphaFoldDB" id="A0A318Q5Z9"/>
<feature type="region of interest" description="Disordered" evidence="1">
    <location>
        <begin position="1"/>
        <end position="80"/>
    </location>
</feature>
<evidence type="ECO:0000313" key="3">
    <source>
        <dbReference type="Proteomes" id="UP000247609"/>
    </source>
</evidence>
<organism evidence="2 3">
    <name type="scientific">Novacetimonas pomaceti</name>
    <dbReference type="NCBI Taxonomy" id="2021998"/>
    <lineage>
        <taxon>Bacteria</taxon>
        <taxon>Pseudomonadati</taxon>
        <taxon>Pseudomonadota</taxon>
        <taxon>Alphaproteobacteria</taxon>
        <taxon>Acetobacterales</taxon>
        <taxon>Acetobacteraceae</taxon>
        <taxon>Novacetimonas</taxon>
    </lineage>
</organism>
<feature type="compositionally biased region" description="Basic and acidic residues" evidence="1">
    <location>
        <begin position="55"/>
        <end position="80"/>
    </location>
</feature>
<evidence type="ECO:0000313" key="2">
    <source>
        <dbReference type="EMBL" id="PYD75006.1"/>
    </source>
</evidence>
<protein>
    <submittedName>
        <fullName evidence="2">Uncharacterized protein</fullName>
    </submittedName>
</protein>
<dbReference type="Proteomes" id="UP000247609">
    <property type="component" value="Unassembled WGS sequence"/>
</dbReference>
<feature type="compositionally biased region" description="Basic and acidic residues" evidence="1">
    <location>
        <begin position="15"/>
        <end position="27"/>
    </location>
</feature>
<gene>
    <name evidence="2" type="ORF">CFR71_11520</name>
</gene>
<proteinExistence type="predicted"/>
<evidence type="ECO:0000256" key="1">
    <source>
        <dbReference type="SAM" id="MobiDB-lite"/>
    </source>
</evidence>
<dbReference type="EMBL" id="NOXG01000016">
    <property type="protein sequence ID" value="PYD75006.1"/>
    <property type="molecule type" value="Genomic_DNA"/>
</dbReference>
<reference evidence="2 3" key="1">
    <citation type="submission" date="2017-07" db="EMBL/GenBank/DDBJ databases">
        <title>A draft genome sequence of Komagataeibacter sp. T5K1.</title>
        <authorList>
            <person name="Skraban J."/>
            <person name="Cleenwerck I."/>
            <person name="Vandamme P."/>
            <person name="Trcek J."/>
        </authorList>
    </citation>
    <scope>NUCLEOTIDE SEQUENCE [LARGE SCALE GENOMIC DNA]</scope>
    <source>
        <strain evidence="2 3">T5K1</strain>
    </source>
</reference>
<accession>A0A318Q5Z9</accession>
<comment type="caution">
    <text evidence="2">The sequence shown here is derived from an EMBL/GenBank/DDBJ whole genome shotgun (WGS) entry which is preliminary data.</text>
</comment>
<sequence length="80" mass="8631">MPSPARHPAKNGHPRIADGDMTREIWSGKHGPGKHGLWKSGSPDGKKHAVTGGSRGRENGRENRDRPPRAIDHAGCRPSP</sequence>
<name>A0A318Q5Z9_9PROT</name>